<comment type="function">
    <text evidence="5">Plays a role in cell envelope biogenesis, maintenance of cell envelope integrity and membrane homeostasis.</text>
</comment>
<keyword evidence="4 5" id="KW-0472">Membrane</keyword>
<keyword evidence="1 5" id="KW-1003">Cell membrane</keyword>
<dbReference type="PANTHER" id="PTHR36917">
    <property type="entry name" value="INTRACELLULAR SEPTATION PROTEIN A-RELATED"/>
    <property type="match status" value="1"/>
</dbReference>
<keyword evidence="7" id="KW-1185">Reference proteome</keyword>
<sequence length="216" mass="24029">MSNSNIPTGQSPEKADEPQLEEGQLLKMALELGPLVVFFFANAKGDALANWFPFLSGMQSIFIATAAFMVATIISLTLSRIKFGKLPVMPLISGFVVFVFGGLTLYLQDDTFIKMKPTIVNTLFGTILLVGLLFGKSLLGYVFDSVFQLNATGWRILTFRWGVFFFFLAVVNEVVWRNFSTDMWVNFKVFGVMPITMVFGAMQMPLLNKYGPNAGE</sequence>
<dbReference type="OrthoDB" id="9788219at2"/>
<reference evidence="6 7" key="1">
    <citation type="submission" date="2017-09" db="EMBL/GenBank/DDBJ databases">
        <authorList>
            <person name="Ehlers B."/>
            <person name="Leendertz F.H."/>
        </authorList>
    </citation>
    <scope>NUCLEOTIDE SEQUENCE [LARGE SCALE GENOMIC DNA]</scope>
    <source>
        <strain evidence="6 7">DSM 18289</strain>
    </source>
</reference>
<dbReference type="Pfam" id="PF04279">
    <property type="entry name" value="IspA"/>
    <property type="match status" value="1"/>
</dbReference>
<dbReference type="NCBIfam" id="TIGR00997">
    <property type="entry name" value="ispZ"/>
    <property type="match status" value="1"/>
</dbReference>
<dbReference type="AlphaFoldDB" id="A0A285PDM0"/>
<evidence type="ECO:0000313" key="7">
    <source>
        <dbReference type="Proteomes" id="UP000219439"/>
    </source>
</evidence>
<dbReference type="GO" id="GO:0005886">
    <property type="term" value="C:plasma membrane"/>
    <property type="evidence" value="ECO:0007669"/>
    <property type="project" value="UniProtKB-SubCell"/>
</dbReference>
<evidence type="ECO:0000256" key="2">
    <source>
        <dbReference type="ARBA" id="ARBA00022692"/>
    </source>
</evidence>
<dbReference type="RefSeq" id="WP_097154184.1">
    <property type="nucleotide sequence ID" value="NZ_OBEL01000003.1"/>
</dbReference>
<keyword evidence="5" id="KW-0997">Cell inner membrane</keyword>
<keyword evidence="2 5" id="KW-0812">Transmembrane</keyword>
<organism evidence="6 7">
    <name type="scientific">Cohaesibacter gelatinilyticus</name>
    <dbReference type="NCBI Taxonomy" id="372072"/>
    <lineage>
        <taxon>Bacteria</taxon>
        <taxon>Pseudomonadati</taxon>
        <taxon>Pseudomonadota</taxon>
        <taxon>Alphaproteobacteria</taxon>
        <taxon>Hyphomicrobiales</taxon>
        <taxon>Cohaesibacteraceae</taxon>
    </lineage>
</organism>
<dbReference type="NCBIfam" id="NF001323">
    <property type="entry name" value="PRK00259.1-1"/>
    <property type="match status" value="1"/>
</dbReference>
<feature type="transmembrane region" description="Helical" evidence="5">
    <location>
        <begin position="51"/>
        <end position="76"/>
    </location>
</feature>
<evidence type="ECO:0000256" key="1">
    <source>
        <dbReference type="ARBA" id="ARBA00022475"/>
    </source>
</evidence>
<feature type="transmembrane region" description="Helical" evidence="5">
    <location>
        <begin position="154"/>
        <end position="171"/>
    </location>
</feature>
<feature type="transmembrane region" description="Helical" evidence="5">
    <location>
        <begin position="88"/>
        <end position="107"/>
    </location>
</feature>
<comment type="subcellular location">
    <subcellularLocation>
        <location evidence="5">Cell inner membrane</location>
        <topology evidence="5">Multi-pass membrane protein</topology>
    </subcellularLocation>
</comment>
<comment type="similarity">
    <text evidence="5">Belongs to the YciB family.</text>
</comment>
<dbReference type="EMBL" id="OBEL01000003">
    <property type="protein sequence ID" value="SNZ19802.1"/>
    <property type="molecule type" value="Genomic_DNA"/>
</dbReference>
<gene>
    <name evidence="5" type="primary">yciB</name>
    <name evidence="6" type="ORF">SAMN06265368_2894</name>
</gene>
<keyword evidence="3 5" id="KW-1133">Transmembrane helix</keyword>
<feature type="transmembrane region" description="Helical" evidence="5">
    <location>
        <begin position="119"/>
        <end position="142"/>
    </location>
</feature>
<evidence type="ECO:0000256" key="5">
    <source>
        <dbReference type="HAMAP-Rule" id="MF_00189"/>
    </source>
</evidence>
<feature type="transmembrane region" description="Helical" evidence="5">
    <location>
        <begin position="183"/>
        <end position="202"/>
    </location>
</feature>
<evidence type="ECO:0000256" key="4">
    <source>
        <dbReference type="ARBA" id="ARBA00023136"/>
    </source>
</evidence>
<evidence type="ECO:0000313" key="6">
    <source>
        <dbReference type="EMBL" id="SNZ19802.1"/>
    </source>
</evidence>
<dbReference type="Proteomes" id="UP000219439">
    <property type="component" value="Unassembled WGS sequence"/>
</dbReference>
<name>A0A285PDM0_9HYPH</name>
<evidence type="ECO:0000256" key="3">
    <source>
        <dbReference type="ARBA" id="ARBA00022989"/>
    </source>
</evidence>
<dbReference type="InterPro" id="IPR006008">
    <property type="entry name" value="YciB"/>
</dbReference>
<dbReference type="PANTHER" id="PTHR36917:SF1">
    <property type="entry name" value="INNER MEMBRANE-SPANNING PROTEIN YCIB"/>
    <property type="match status" value="1"/>
</dbReference>
<proteinExistence type="inferred from homology"/>
<accession>A0A285PDM0</accession>
<dbReference type="HAMAP" id="MF_00189">
    <property type="entry name" value="YciB"/>
    <property type="match status" value="1"/>
</dbReference>
<protein>
    <recommendedName>
        <fullName evidence="5">Inner membrane-spanning protein YciB</fullName>
    </recommendedName>
</protein>